<reference evidence="1" key="1">
    <citation type="submission" date="2020-11" db="EMBL/GenBank/DDBJ databases">
        <authorList>
            <person name="Tran Van P."/>
        </authorList>
    </citation>
    <scope>NUCLEOTIDE SEQUENCE</scope>
</reference>
<name>A0A7R8VB08_TIMDO</name>
<gene>
    <name evidence="1" type="ORF">TDIB3V08_LOCUS1162</name>
</gene>
<evidence type="ECO:0000313" key="1">
    <source>
        <dbReference type="EMBL" id="CAD7194746.1"/>
    </source>
</evidence>
<dbReference type="AlphaFoldDB" id="A0A7R8VB08"/>
<protein>
    <submittedName>
        <fullName evidence="1">Uncharacterized protein</fullName>
    </submittedName>
</protein>
<organism evidence="1">
    <name type="scientific">Timema douglasi</name>
    <name type="common">Walking stick</name>
    <dbReference type="NCBI Taxonomy" id="61478"/>
    <lineage>
        <taxon>Eukaryota</taxon>
        <taxon>Metazoa</taxon>
        <taxon>Ecdysozoa</taxon>
        <taxon>Arthropoda</taxon>
        <taxon>Hexapoda</taxon>
        <taxon>Insecta</taxon>
        <taxon>Pterygota</taxon>
        <taxon>Neoptera</taxon>
        <taxon>Polyneoptera</taxon>
        <taxon>Phasmatodea</taxon>
        <taxon>Timematodea</taxon>
        <taxon>Timematoidea</taxon>
        <taxon>Timematidae</taxon>
        <taxon>Timema</taxon>
    </lineage>
</organism>
<proteinExistence type="predicted"/>
<accession>A0A7R8VB08</accession>
<sequence length="318" mass="35132">MRKHQPKSNWSKKISHSVMGAKSTPFFKLSPDTLVQLVPCLSTELRVPGEIPGMAQKCIIGEITEMTKKYLKVKGPYRRHDLVRWSGRFGQIRLNIRSRVGVSPDKNVPISCRVMASASNRTTVRPNRVVSGVVGLIHRDWMGSDNANMPSNKIFNKNGDTVLPDTSTYFISTHPGQMSEDITPLKNTKLSVMVDSRVPWLVQLVKRTKVGGSTQRPVAHTVILVENSPGTYTKDHGGCGVRFPTFSHVGHPTLLAVNMGNGFCGISIQSSSPSLYDLDYCKPTSLKKEPLSTKEPVAMECWTGFSPQRRQGKSSPIS</sequence>
<dbReference type="EMBL" id="OA564560">
    <property type="protein sequence ID" value="CAD7194746.1"/>
    <property type="molecule type" value="Genomic_DNA"/>
</dbReference>